<evidence type="ECO:0000256" key="4">
    <source>
        <dbReference type="ARBA" id="ARBA00022771"/>
    </source>
</evidence>
<dbReference type="GO" id="GO:0004842">
    <property type="term" value="F:ubiquitin-protein transferase activity"/>
    <property type="evidence" value="ECO:0007669"/>
    <property type="project" value="InterPro"/>
</dbReference>
<keyword evidence="3" id="KW-0677">Repeat</keyword>
<evidence type="ECO:0000259" key="7">
    <source>
        <dbReference type="PROSITE" id="PS51873"/>
    </source>
</evidence>
<dbReference type="GeneID" id="9682315"/>
<dbReference type="PROSITE" id="PS51873">
    <property type="entry name" value="TRIAD"/>
    <property type="match status" value="1"/>
</dbReference>
<feature type="non-terminal residue" evidence="8">
    <location>
        <position position="1"/>
    </location>
</feature>
<accession>C1MM50</accession>
<evidence type="ECO:0000256" key="6">
    <source>
        <dbReference type="ARBA" id="ARBA00022833"/>
    </source>
</evidence>
<evidence type="ECO:0000313" key="9">
    <source>
        <dbReference type="Proteomes" id="UP000001876"/>
    </source>
</evidence>
<sequence length="82" mass="9409">CKTCEKDYCKACATPWHHGMSCKEYQKLPAHLKTNDDVALLNHAYREVLRPCPRCRHLVEKNPDGCNHIVCRCACHFCYACG</sequence>
<dbReference type="SUPFAM" id="SSF57850">
    <property type="entry name" value="RING/U-box"/>
    <property type="match status" value="1"/>
</dbReference>
<dbReference type="GO" id="GO:0016567">
    <property type="term" value="P:protein ubiquitination"/>
    <property type="evidence" value="ECO:0007669"/>
    <property type="project" value="InterPro"/>
</dbReference>
<dbReference type="KEGG" id="mpp:MICPUCDRAFT_9061"/>
<gene>
    <name evidence="8" type="ORF">MICPUCDRAFT_9061</name>
</gene>
<keyword evidence="5" id="KW-0833">Ubl conjugation pathway</keyword>
<dbReference type="GO" id="GO:0008270">
    <property type="term" value="F:zinc ion binding"/>
    <property type="evidence" value="ECO:0007669"/>
    <property type="project" value="UniProtKB-KW"/>
</dbReference>
<organism evidence="9">
    <name type="scientific">Micromonas pusilla (strain CCMP1545)</name>
    <name type="common">Picoplanktonic green alga</name>
    <dbReference type="NCBI Taxonomy" id="564608"/>
    <lineage>
        <taxon>Eukaryota</taxon>
        <taxon>Viridiplantae</taxon>
        <taxon>Chlorophyta</taxon>
        <taxon>Mamiellophyceae</taxon>
        <taxon>Mamiellales</taxon>
        <taxon>Mamiellaceae</taxon>
        <taxon>Micromonas</taxon>
    </lineage>
</organism>
<dbReference type="InterPro" id="IPR044066">
    <property type="entry name" value="TRIAD_supradom"/>
</dbReference>
<evidence type="ECO:0000256" key="5">
    <source>
        <dbReference type="ARBA" id="ARBA00022786"/>
    </source>
</evidence>
<dbReference type="PANTHER" id="PTHR11685">
    <property type="entry name" value="RBR FAMILY RING FINGER AND IBR DOMAIN-CONTAINING"/>
    <property type="match status" value="1"/>
</dbReference>
<dbReference type="Proteomes" id="UP000001876">
    <property type="component" value="Unassembled WGS sequence"/>
</dbReference>
<feature type="domain" description="RING-type" evidence="7">
    <location>
        <begin position="1"/>
        <end position="82"/>
    </location>
</feature>
<dbReference type="OMA" id="AVPWHAD"/>
<keyword evidence="1" id="KW-0808">Transferase</keyword>
<dbReference type="eggNOG" id="KOG1812">
    <property type="taxonomic scope" value="Eukaryota"/>
</dbReference>
<protein>
    <submittedName>
        <fullName evidence="8">Predicted protein</fullName>
    </submittedName>
</protein>
<evidence type="ECO:0000256" key="3">
    <source>
        <dbReference type="ARBA" id="ARBA00022737"/>
    </source>
</evidence>
<dbReference type="InterPro" id="IPR031127">
    <property type="entry name" value="E3_UB_ligase_RBR"/>
</dbReference>
<evidence type="ECO:0000256" key="2">
    <source>
        <dbReference type="ARBA" id="ARBA00022723"/>
    </source>
</evidence>
<keyword evidence="9" id="KW-1185">Reference proteome</keyword>
<dbReference type="AlphaFoldDB" id="C1MM50"/>
<dbReference type="RefSeq" id="XP_003057335.1">
    <property type="nucleotide sequence ID" value="XM_003057289.1"/>
</dbReference>
<keyword evidence="2" id="KW-0479">Metal-binding</keyword>
<dbReference type="OrthoDB" id="541961at2759"/>
<name>C1MM50_MICPC</name>
<reference evidence="8 9" key="1">
    <citation type="journal article" date="2009" name="Science">
        <title>Green evolution and dynamic adaptations revealed by genomes of the marine picoeukaryotes Micromonas.</title>
        <authorList>
            <person name="Worden A.Z."/>
            <person name="Lee J.H."/>
            <person name="Mock T."/>
            <person name="Rouze P."/>
            <person name="Simmons M.P."/>
            <person name="Aerts A.L."/>
            <person name="Allen A.E."/>
            <person name="Cuvelier M.L."/>
            <person name="Derelle E."/>
            <person name="Everett M.V."/>
            <person name="Foulon E."/>
            <person name="Grimwood J."/>
            <person name="Gundlach H."/>
            <person name="Henrissat B."/>
            <person name="Napoli C."/>
            <person name="McDonald S.M."/>
            <person name="Parker M.S."/>
            <person name="Rombauts S."/>
            <person name="Salamov A."/>
            <person name="Von Dassow P."/>
            <person name="Badger J.H."/>
            <person name="Coutinho P.M."/>
            <person name="Demir E."/>
            <person name="Dubchak I."/>
            <person name="Gentemann C."/>
            <person name="Eikrem W."/>
            <person name="Gready J.E."/>
            <person name="John U."/>
            <person name="Lanier W."/>
            <person name="Lindquist E.A."/>
            <person name="Lucas S."/>
            <person name="Mayer K.F."/>
            <person name="Moreau H."/>
            <person name="Not F."/>
            <person name="Otillar R."/>
            <person name="Panaud O."/>
            <person name="Pangilinan J."/>
            <person name="Paulsen I."/>
            <person name="Piegu B."/>
            <person name="Poliakov A."/>
            <person name="Robbens S."/>
            <person name="Schmutz J."/>
            <person name="Toulza E."/>
            <person name="Wyss T."/>
            <person name="Zelensky A."/>
            <person name="Zhou K."/>
            <person name="Armbrust E.V."/>
            <person name="Bhattacharya D."/>
            <person name="Goodenough U.W."/>
            <person name="Van de Peer Y."/>
            <person name="Grigoriev I.V."/>
        </authorList>
    </citation>
    <scope>NUCLEOTIDE SEQUENCE [LARGE SCALE GENOMIC DNA]</scope>
    <source>
        <strain evidence="8 9">CCMP1545</strain>
    </source>
</reference>
<evidence type="ECO:0000313" key="8">
    <source>
        <dbReference type="EMBL" id="EEH58980.1"/>
    </source>
</evidence>
<dbReference type="STRING" id="564608.C1MM50"/>
<keyword evidence="4" id="KW-0863">Zinc-finger</keyword>
<dbReference type="Gene3D" id="1.20.120.1750">
    <property type="match status" value="1"/>
</dbReference>
<dbReference type="EMBL" id="GG663737">
    <property type="protein sequence ID" value="EEH58980.1"/>
    <property type="molecule type" value="Genomic_DNA"/>
</dbReference>
<evidence type="ECO:0000256" key="1">
    <source>
        <dbReference type="ARBA" id="ARBA00022679"/>
    </source>
</evidence>
<keyword evidence="6" id="KW-0862">Zinc</keyword>
<feature type="non-terminal residue" evidence="8">
    <location>
        <position position="82"/>
    </location>
</feature>
<proteinExistence type="predicted"/>
<dbReference type="Pfam" id="PF26200">
    <property type="entry name" value="Rcat_RNF216"/>
    <property type="match status" value="1"/>
</dbReference>